<accession>A0A1W1XXP8</accession>
<keyword evidence="7" id="KW-1185">Reference proteome</keyword>
<feature type="domain" description="Response regulatory" evidence="5">
    <location>
        <begin position="111"/>
        <end position="223"/>
    </location>
</feature>
<dbReference type="PROSITE" id="PS50110">
    <property type="entry name" value="RESPONSE_REGULATORY"/>
    <property type="match status" value="1"/>
</dbReference>
<proteinExistence type="predicted"/>
<dbReference type="Pfam" id="PF00072">
    <property type="entry name" value="Response_reg"/>
    <property type="match status" value="1"/>
</dbReference>
<dbReference type="PANTHER" id="PTHR43065:SF42">
    <property type="entry name" value="TWO-COMPONENT SENSOR PPRA"/>
    <property type="match status" value="1"/>
</dbReference>
<dbReference type="OrthoDB" id="9761263at2"/>
<dbReference type="PRINTS" id="PR00344">
    <property type="entry name" value="BCTRLSENSOR"/>
</dbReference>
<organism evidence="6 7">
    <name type="scientific">Desulfacinum hydrothermale DSM 13146</name>
    <dbReference type="NCBI Taxonomy" id="1121390"/>
    <lineage>
        <taxon>Bacteria</taxon>
        <taxon>Pseudomonadati</taxon>
        <taxon>Thermodesulfobacteriota</taxon>
        <taxon>Syntrophobacteria</taxon>
        <taxon>Syntrophobacterales</taxon>
        <taxon>Syntrophobacteraceae</taxon>
        <taxon>Desulfacinum</taxon>
    </lineage>
</organism>
<reference evidence="6 7" key="1">
    <citation type="submission" date="2017-04" db="EMBL/GenBank/DDBJ databases">
        <authorList>
            <person name="Afonso C.L."/>
            <person name="Miller P.J."/>
            <person name="Scott M.A."/>
            <person name="Spackman E."/>
            <person name="Goraichik I."/>
            <person name="Dimitrov K.M."/>
            <person name="Suarez D.L."/>
            <person name="Swayne D.E."/>
        </authorList>
    </citation>
    <scope>NUCLEOTIDE SEQUENCE [LARGE SCALE GENOMIC DNA]</scope>
    <source>
        <strain evidence="6 7">DSM 13146</strain>
    </source>
</reference>
<feature type="modified residue" description="4-aspartylphosphate" evidence="3">
    <location>
        <position position="161"/>
    </location>
</feature>
<dbReference type="SUPFAM" id="SSF55874">
    <property type="entry name" value="ATPase domain of HSP90 chaperone/DNA topoisomerase II/histidine kinase"/>
    <property type="match status" value="1"/>
</dbReference>
<feature type="domain" description="Histidine kinase" evidence="4">
    <location>
        <begin position="1"/>
        <end position="85"/>
    </location>
</feature>
<dbReference type="SMART" id="SM00448">
    <property type="entry name" value="REC"/>
    <property type="match status" value="1"/>
</dbReference>
<dbReference type="InterPro" id="IPR004358">
    <property type="entry name" value="Sig_transdc_His_kin-like_C"/>
</dbReference>
<dbReference type="GO" id="GO:0000160">
    <property type="term" value="P:phosphorelay signal transduction system"/>
    <property type="evidence" value="ECO:0007669"/>
    <property type="project" value="InterPro"/>
</dbReference>
<gene>
    <name evidence="6" type="ORF">SAMN02746041_03229</name>
</gene>
<dbReference type="InterPro" id="IPR011006">
    <property type="entry name" value="CheY-like_superfamily"/>
</dbReference>
<evidence type="ECO:0000256" key="3">
    <source>
        <dbReference type="PROSITE-ProRule" id="PRU00169"/>
    </source>
</evidence>
<dbReference type="Gene3D" id="3.40.50.2300">
    <property type="match status" value="1"/>
</dbReference>
<dbReference type="EMBL" id="FWXF01000031">
    <property type="protein sequence ID" value="SMC28311.1"/>
    <property type="molecule type" value="Genomic_DNA"/>
</dbReference>
<dbReference type="SUPFAM" id="SSF52172">
    <property type="entry name" value="CheY-like"/>
    <property type="match status" value="1"/>
</dbReference>
<evidence type="ECO:0000256" key="1">
    <source>
        <dbReference type="ARBA" id="ARBA00000085"/>
    </source>
</evidence>
<dbReference type="PANTHER" id="PTHR43065">
    <property type="entry name" value="SENSOR HISTIDINE KINASE"/>
    <property type="match status" value="1"/>
</dbReference>
<dbReference type="PROSITE" id="PS50109">
    <property type="entry name" value="HIS_KIN"/>
    <property type="match status" value="1"/>
</dbReference>
<evidence type="ECO:0000259" key="4">
    <source>
        <dbReference type="PROSITE" id="PS50109"/>
    </source>
</evidence>
<dbReference type="AlphaFoldDB" id="A0A1W1XXP8"/>
<protein>
    <recommendedName>
        <fullName evidence="2">histidine kinase</fullName>
        <ecNumber evidence="2">2.7.13.3</ecNumber>
    </recommendedName>
</protein>
<evidence type="ECO:0000259" key="5">
    <source>
        <dbReference type="PROSITE" id="PS50110"/>
    </source>
</evidence>
<dbReference type="InterPro" id="IPR003594">
    <property type="entry name" value="HATPase_dom"/>
</dbReference>
<dbReference type="STRING" id="1121390.SAMN02746041_03229"/>
<dbReference type="Gene3D" id="3.30.565.10">
    <property type="entry name" value="Histidine kinase-like ATPase, C-terminal domain"/>
    <property type="match status" value="1"/>
</dbReference>
<name>A0A1W1XXP8_9BACT</name>
<dbReference type="InterPro" id="IPR036890">
    <property type="entry name" value="HATPase_C_sf"/>
</dbReference>
<evidence type="ECO:0000256" key="2">
    <source>
        <dbReference type="ARBA" id="ARBA00012438"/>
    </source>
</evidence>
<evidence type="ECO:0000313" key="6">
    <source>
        <dbReference type="EMBL" id="SMC28311.1"/>
    </source>
</evidence>
<dbReference type="InterPro" id="IPR001789">
    <property type="entry name" value="Sig_transdc_resp-reg_receiver"/>
</dbReference>
<dbReference type="GO" id="GO:0004673">
    <property type="term" value="F:protein histidine kinase activity"/>
    <property type="evidence" value="ECO:0007669"/>
    <property type="project" value="UniProtKB-EC"/>
</dbReference>
<dbReference type="Pfam" id="PF02518">
    <property type="entry name" value="HATPase_c"/>
    <property type="match status" value="1"/>
</dbReference>
<sequence length="223" mass="24310">MCFFLDYRTKSHKNYVAVEVRDTGCGMSDRVLQQMFTPYFTMKSNGTGLGMVSVHDVVKQACGCLVVRTVPEAGTHIVVMIPYVVSSLQLLCGNPNRNECLQLRHSAGEKRLLIVDDDTELAGMLAEGFSLSGFITDVACSKKEALFRLHACGPYDVIICDYNLVDGNGLEVCRKAAQVYSVPKTVLLTGDALLDPAEVEVAGSVVVLFKPVMLADLLRVVVE</sequence>
<dbReference type="EC" id="2.7.13.3" evidence="2"/>
<dbReference type="InterPro" id="IPR005467">
    <property type="entry name" value="His_kinase_dom"/>
</dbReference>
<evidence type="ECO:0000313" key="7">
    <source>
        <dbReference type="Proteomes" id="UP000192783"/>
    </source>
</evidence>
<comment type="catalytic activity">
    <reaction evidence="1">
        <text>ATP + protein L-histidine = ADP + protein N-phospho-L-histidine.</text>
        <dbReference type="EC" id="2.7.13.3"/>
    </reaction>
</comment>
<dbReference type="CDD" id="cd00156">
    <property type="entry name" value="REC"/>
    <property type="match status" value="1"/>
</dbReference>
<keyword evidence="3" id="KW-0597">Phosphoprotein</keyword>
<dbReference type="Proteomes" id="UP000192783">
    <property type="component" value="Unassembled WGS sequence"/>
</dbReference>